<keyword evidence="3" id="KW-1185">Reference proteome</keyword>
<dbReference type="AlphaFoldDB" id="A0AAD9VSZ2"/>
<protein>
    <submittedName>
        <fullName evidence="2">Uncharacterized protein</fullName>
    </submittedName>
</protein>
<sequence>MRNIGPMSDTLAIGKTIGIRVQADRGDVAEVGGSTNMPSSIDHARGEPTNWGNLTRNMMSFICSTSPAAKDWESFLPNSGILGSQVEHPRSLLGSSRSSGSRLE</sequence>
<reference evidence="2" key="1">
    <citation type="submission" date="2021-08" db="EMBL/GenBank/DDBJ databases">
        <authorList>
            <person name="Misof B."/>
            <person name="Oliver O."/>
            <person name="Podsiadlowski L."/>
            <person name="Donath A."/>
            <person name="Peters R."/>
            <person name="Mayer C."/>
            <person name="Rust J."/>
            <person name="Gunkel S."/>
            <person name="Lesny P."/>
            <person name="Martin S."/>
            <person name="Oeyen J.P."/>
            <person name="Petersen M."/>
            <person name="Panagiotis P."/>
            <person name="Wilbrandt J."/>
            <person name="Tanja T."/>
        </authorList>
    </citation>
    <scope>NUCLEOTIDE SEQUENCE</scope>
    <source>
        <strain evidence="2">GBR_01_08_01A</strain>
        <tissue evidence="2">Thorax + abdomen</tissue>
    </source>
</reference>
<comment type="caution">
    <text evidence="2">The sequence shown here is derived from an EMBL/GenBank/DDBJ whole genome shotgun (WGS) entry which is preliminary data.</text>
</comment>
<name>A0AAD9VSZ2_9HYME</name>
<proteinExistence type="predicted"/>
<reference evidence="2" key="2">
    <citation type="journal article" date="2023" name="Commun. Biol.">
        <title>Intrasexual cuticular hydrocarbon dimorphism in a wasp sheds light on hydrocarbon biosynthesis genes in Hymenoptera.</title>
        <authorList>
            <person name="Moris V.C."/>
            <person name="Podsiadlowski L."/>
            <person name="Martin S."/>
            <person name="Oeyen J.P."/>
            <person name="Donath A."/>
            <person name="Petersen M."/>
            <person name="Wilbrandt J."/>
            <person name="Misof B."/>
            <person name="Liedtke D."/>
            <person name="Thamm M."/>
            <person name="Scheiner R."/>
            <person name="Schmitt T."/>
            <person name="Niehuis O."/>
        </authorList>
    </citation>
    <scope>NUCLEOTIDE SEQUENCE</scope>
    <source>
        <strain evidence="2">GBR_01_08_01A</strain>
    </source>
</reference>
<accession>A0AAD9VSZ2</accession>
<evidence type="ECO:0000313" key="2">
    <source>
        <dbReference type="EMBL" id="KAK2585826.1"/>
    </source>
</evidence>
<dbReference type="Proteomes" id="UP001258017">
    <property type="component" value="Unassembled WGS sequence"/>
</dbReference>
<gene>
    <name evidence="2" type="ORF">KPH14_010421</name>
</gene>
<feature type="region of interest" description="Disordered" evidence="1">
    <location>
        <begin position="79"/>
        <end position="104"/>
    </location>
</feature>
<dbReference type="EMBL" id="JAIFRP010000021">
    <property type="protein sequence ID" value="KAK2585826.1"/>
    <property type="molecule type" value="Genomic_DNA"/>
</dbReference>
<organism evidence="2 3">
    <name type="scientific">Odynerus spinipes</name>
    <dbReference type="NCBI Taxonomy" id="1348599"/>
    <lineage>
        <taxon>Eukaryota</taxon>
        <taxon>Metazoa</taxon>
        <taxon>Ecdysozoa</taxon>
        <taxon>Arthropoda</taxon>
        <taxon>Hexapoda</taxon>
        <taxon>Insecta</taxon>
        <taxon>Pterygota</taxon>
        <taxon>Neoptera</taxon>
        <taxon>Endopterygota</taxon>
        <taxon>Hymenoptera</taxon>
        <taxon>Apocrita</taxon>
        <taxon>Aculeata</taxon>
        <taxon>Vespoidea</taxon>
        <taxon>Vespidae</taxon>
        <taxon>Eumeninae</taxon>
        <taxon>Odynerus</taxon>
    </lineage>
</organism>
<feature type="compositionally biased region" description="Low complexity" evidence="1">
    <location>
        <begin position="91"/>
        <end position="104"/>
    </location>
</feature>
<evidence type="ECO:0000256" key="1">
    <source>
        <dbReference type="SAM" id="MobiDB-lite"/>
    </source>
</evidence>
<evidence type="ECO:0000313" key="3">
    <source>
        <dbReference type="Proteomes" id="UP001258017"/>
    </source>
</evidence>